<keyword evidence="6 9" id="KW-0500">Molybdenum</keyword>
<dbReference type="Pfam" id="PF03453">
    <property type="entry name" value="MoeA_N"/>
    <property type="match status" value="1"/>
</dbReference>
<dbReference type="Pfam" id="PF00994">
    <property type="entry name" value="MoCF_biosynth"/>
    <property type="match status" value="1"/>
</dbReference>
<comment type="caution">
    <text evidence="11">The sequence shown here is derived from an EMBL/GenBank/DDBJ whole genome shotgun (WGS) entry which is preliminary data.</text>
</comment>
<keyword evidence="7 9" id="KW-0501">Molybdenum cofactor biosynthesis</keyword>
<dbReference type="InterPro" id="IPR036688">
    <property type="entry name" value="MoeA_C_domain_IV_sf"/>
</dbReference>
<comment type="cofactor">
    <cofactor evidence="9">
        <name>Mg(2+)</name>
        <dbReference type="ChEBI" id="CHEBI:18420"/>
    </cofactor>
</comment>
<evidence type="ECO:0000256" key="5">
    <source>
        <dbReference type="ARBA" id="ARBA00021108"/>
    </source>
</evidence>
<proteinExistence type="inferred from homology"/>
<dbReference type="Pfam" id="PF03454">
    <property type="entry name" value="MoeA_C"/>
    <property type="match status" value="1"/>
</dbReference>
<evidence type="ECO:0000256" key="6">
    <source>
        <dbReference type="ARBA" id="ARBA00022505"/>
    </source>
</evidence>
<keyword evidence="9" id="KW-0460">Magnesium</keyword>
<sequence>MEKTRTPVTVAEAVQRVTGRVCRTGTETVPLHASYGRILAGPLTATHDVPHFTRSPYDGYAIASRDSAGASGSNRVSFTVVDHIGAGEVSQAVIGPGEAVRLMTGAALPAGADAVVMFEQAVSAGQTFTIRKAFAPQENLSLQGEDMQAGETVIPAGSFIHPGVVALLATFGYGEVKAGKRPVVGILSTGTELLAVTEPLAPGKIRNSNGPMIAAQLARMGIPYRIYDTAADRLEVCLQTVRQALAETDCLITTGGVSVGDFDYLPDIYKRLGADVLFNKVAMRPGSVTTVAVAGDQFLFGLSGNPSACFTGFELFVRPALLKMMGADHLYLPRTTAVLAEDFAKANPFTRFIRAVYDGTTVRPAGFNKSNAVSSIARGNSLIVLPGGTRGFAAGDQVDVLLLGVEEGMNDWVL</sequence>
<dbReference type="InterPro" id="IPR005111">
    <property type="entry name" value="MoeA_C_domain_IV"/>
</dbReference>
<comment type="function">
    <text evidence="1 9">Catalyzes the insertion of molybdate into adenylated molybdopterin with the concomitant release of AMP.</text>
</comment>
<dbReference type="Gene3D" id="2.170.190.11">
    <property type="entry name" value="Molybdopterin biosynthesis moea protein, domain 3"/>
    <property type="match status" value="1"/>
</dbReference>
<dbReference type="GO" id="GO:0061599">
    <property type="term" value="F:molybdopterin molybdotransferase activity"/>
    <property type="evidence" value="ECO:0007669"/>
    <property type="project" value="UniProtKB-EC"/>
</dbReference>
<dbReference type="EMBL" id="JAGGLV010000010">
    <property type="protein sequence ID" value="MBP2113246.1"/>
    <property type="molecule type" value="Genomic_DNA"/>
</dbReference>
<comment type="similarity">
    <text evidence="3 9">Belongs to the MoeA family.</text>
</comment>
<dbReference type="Gene3D" id="3.90.105.10">
    <property type="entry name" value="Molybdopterin biosynthesis moea protein, domain 2"/>
    <property type="match status" value="1"/>
</dbReference>
<evidence type="ECO:0000256" key="7">
    <source>
        <dbReference type="ARBA" id="ARBA00023150"/>
    </source>
</evidence>
<dbReference type="NCBIfam" id="TIGR00177">
    <property type="entry name" value="molyb_syn"/>
    <property type="match status" value="1"/>
</dbReference>
<protein>
    <recommendedName>
        <fullName evidence="5 9">Molybdopterin molybdenumtransferase</fullName>
        <ecNumber evidence="4 9">2.10.1.1</ecNumber>
    </recommendedName>
</protein>
<dbReference type="SUPFAM" id="SSF63882">
    <property type="entry name" value="MoeA N-terminal region -like"/>
    <property type="match status" value="1"/>
</dbReference>
<keyword evidence="9 11" id="KW-0808">Transferase</keyword>
<evidence type="ECO:0000256" key="3">
    <source>
        <dbReference type="ARBA" id="ARBA00010763"/>
    </source>
</evidence>
<accession>A0ABS4NT72</accession>
<dbReference type="SUPFAM" id="SSF53218">
    <property type="entry name" value="Molybdenum cofactor biosynthesis proteins"/>
    <property type="match status" value="1"/>
</dbReference>
<evidence type="ECO:0000256" key="2">
    <source>
        <dbReference type="ARBA" id="ARBA00005046"/>
    </source>
</evidence>
<evidence type="ECO:0000256" key="4">
    <source>
        <dbReference type="ARBA" id="ARBA00013269"/>
    </source>
</evidence>
<dbReference type="Proteomes" id="UP000773462">
    <property type="component" value="Unassembled WGS sequence"/>
</dbReference>
<dbReference type="PANTHER" id="PTHR10192:SF5">
    <property type="entry name" value="GEPHYRIN"/>
    <property type="match status" value="1"/>
</dbReference>
<evidence type="ECO:0000313" key="12">
    <source>
        <dbReference type="Proteomes" id="UP000773462"/>
    </source>
</evidence>
<comment type="catalytic activity">
    <reaction evidence="8">
        <text>adenylyl-molybdopterin + molybdate = Mo-molybdopterin + AMP + H(+)</text>
        <dbReference type="Rhea" id="RHEA:35047"/>
        <dbReference type="ChEBI" id="CHEBI:15378"/>
        <dbReference type="ChEBI" id="CHEBI:36264"/>
        <dbReference type="ChEBI" id="CHEBI:62727"/>
        <dbReference type="ChEBI" id="CHEBI:71302"/>
        <dbReference type="ChEBI" id="CHEBI:456215"/>
        <dbReference type="EC" id="2.10.1.1"/>
    </reaction>
</comment>
<evidence type="ECO:0000313" key="11">
    <source>
        <dbReference type="EMBL" id="MBP2113246.1"/>
    </source>
</evidence>
<dbReference type="NCBIfam" id="NF045515">
    <property type="entry name" value="Glp_gephyrin"/>
    <property type="match status" value="1"/>
</dbReference>
<evidence type="ECO:0000256" key="9">
    <source>
        <dbReference type="RuleBase" id="RU365090"/>
    </source>
</evidence>
<evidence type="ECO:0000256" key="1">
    <source>
        <dbReference type="ARBA" id="ARBA00002901"/>
    </source>
</evidence>
<evidence type="ECO:0000259" key="10">
    <source>
        <dbReference type="SMART" id="SM00852"/>
    </source>
</evidence>
<reference evidence="11 12" key="1">
    <citation type="submission" date="2021-03" db="EMBL/GenBank/DDBJ databases">
        <title>Genomic Encyclopedia of Type Strains, Phase IV (KMG-IV): sequencing the most valuable type-strain genomes for metagenomic binning, comparative biology and taxonomic classification.</title>
        <authorList>
            <person name="Goeker M."/>
        </authorList>
    </citation>
    <scope>NUCLEOTIDE SEQUENCE [LARGE SCALE GENOMIC DNA]</scope>
    <source>
        <strain evidence="11 12">DSM 101953</strain>
    </source>
</reference>
<dbReference type="Gene3D" id="2.40.340.10">
    <property type="entry name" value="MoeA, C-terminal, domain IV"/>
    <property type="match status" value="1"/>
</dbReference>
<dbReference type="SMART" id="SM00852">
    <property type="entry name" value="MoCF_biosynth"/>
    <property type="match status" value="1"/>
</dbReference>
<organism evidence="11 12">
    <name type="scientific">Paenibacillus silagei</name>
    <dbReference type="NCBI Taxonomy" id="1670801"/>
    <lineage>
        <taxon>Bacteria</taxon>
        <taxon>Bacillati</taxon>
        <taxon>Bacillota</taxon>
        <taxon>Bacilli</taxon>
        <taxon>Bacillales</taxon>
        <taxon>Paenibacillaceae</taxon>
        <taxon>Paenibacillus</taxon>
    </lineage>
</organism>
<dbReference type="Gene3D" id="3.40.980.10">
    <property type="entry name" value="MoaB/Mog-like domain"/>
    <property type="match status" value="1"/>
</dbReference>
<gene>
    <name evidence="11" type="ORF">J2Z70_003405</name>
</gene>
<keyword evidence="12" id="KW-1185">Reference proteome</keyword>
<dbReference type="InterPro" id="IPR001453">
    <property type="entry name" value="MoaB/Mog_dom"/>
</dbReference>
<dbReference type="PANTHER" id="PTHR10192">
    <property type="entry name" value="MOLYBDOPTERIN BIOSYNTHESIS PROTEIN"/>
    <property type="match status" value="1"/>
</dbReference>
<evidence type="ECO:0000256" key="8">
    <source>
        <dbReference type="ARBA" id="ARBA00047317"/>
    </source>
</evidence>
<dbReference type="InterPro" id="IPR036135">
    <property type="entry name" value="MoeA_linker/N_sf"/>
</dbReference>
<dbReference type="InterPro" id="IPR005110">
    <property type="entry name" value="MoeA_linker/N"/>
</dbReference>
<keyword evidence="9" id="KW-0479">Metal-binding</keyword>
<dbReference type="EC" id="2.10.1.1" evidence="4 9"/>
<dbReference type="CDD" id="cd00887">
    <property type="entry name" value="MoeA"/>
    <property type="match status" value="1"/>
</dbReference>
<dbReference type="InterPro" id="IPR038987">
    <property type="entry name" value="MoeA-like"/>
</dbReference>
<feature type="domain" description="MoaB/Mog" evidence="10">
    <location>
        <begin position="185"/>
        <end position="323"/>
    </location>
</feature>
<name>A0ABS4NT72_9BACL</name>
<dbReference type="SUPFAM" id="SSF63867">
    <property type="entry name" value="MoeA C-terminal domain-like"/>
    <property type="match status" value="1"/>
</dbReference>
<dbReference type="InterPro" id="IPR036425">
    <property type="entry name" value="MoaB/Mog-like_dom_sf"/>
</dbReference>
<comment type="pathway">
    <text evidence="2 9">Cofactor biosynthesis; molybdopterin biosynthesis.</text>
</comment>